<dbReference type="KEGG" id="scad:DN051_06725"/>
<dbReference type="AlphaFoldDB" id="A0A2Z4ITD1"/>
<dbReference type="EMBL" id="CP030073">
    <property type="protein sequence ID" value="AWW36371.1"/>
    <property type="molecule type" value="Genomic_DNA"/>
</dbReference>
<protein>
    <submittedName>
        <fullName evidence="2">Uncharacterized protein</fullName>
    </submittedName>
</protein>
<organism evidence="2 3">
    <name type="scientific">Streptomyces cadmiisoli</name>
    <dbReference type="NCBI Taxonomy" id="2184053"/>
    <lineage>
        <taxon>Bacteria</taxon>
        <taxon>Bacillati</taxon>
        <taxon>Actinomycetota</taxon>
        <taxon>Actinomycetes</taxon>
        <taxon>Kitasatosporales</taxon>
        <taxon>Streptomycetaceae</taxon>
        <taxon>Streptomyces</taxon>
        <taxon>Streptomyces aurantiacus group</taxon>
    </lineage>
</organism>
<sequence length="265" mass="29745">MTTDGPGPWWSRRRSRIRAQWPTGLPGIRFCAHGTLTYRAHANIKAGGAATARAAARLALDELGRGITQDHMPEQLTTAQENLTLAAAHWHTPKDTPGLWLKARITLLLTEQDANRAQRYQDAIREVTLQLAQEYERRERFRQAVFDSPDATRIWWLDRHLDDLDSLDWDRFKEKILPLVGAADDIQSKAERMAHTLLYVWGKLGNNPGQHARFTTTVRTVLDQMGWNDVLAWPVLGEPSAADASESVRDDGAEPGPVSEVGTAR</sequence>
<feature type="region of interest" description="Disordered" evidence="1">
    <location>
        <begin position="242"/>
        <end position="265"/>
    </location>
</feature>
<accession>A0A2Z4ITD1</accession>
<keyword evidence="3" id="KW-1185">Reference proteome</keyword>
<evidence type="ECO:0000313" key="2">
    <source>
        <dbReference type="EMBL" id="AWW36371.1"/>
    </source>
</evidence>
<gene>
    <name evidence="2" type="ORF">DN051_06725</name>
</gene>
<proteinExistence type="predicted"/>
<evidence type="ECO:0000256" key="1">
    <source>
        <dbReference type="SAM" id="MobiDB-lite"/>
    </source>
</evidence>
<reference evidence="2 3" key="1">
    <citation type="journal article" date="2019" name="Int. J. Syst. Evol. Microbiol.">
        <title>Streptomyces cadmiisoli sp. nov., a novel actinomycete isolated from cadmium-contaminated soil.</title>
        <authorList>
            <person name="Li K."/>
            <person name="Tang X."/>
            <person name="Zhao J."/>
            <person name="Guo Y."/>
            <person name="Tang Y."/>
            <person name="Gao J."/>
        </authorList>
    </citation>
    <scope>NUCLEOTIDE SEQUENCE [LARGE SCALE GENOMIC DNA]</scope>
    <source>
        <strain evidence="2 3">ZFG47</strain>
    </source>
</reference>
<name>A0A2Z4ITD1_9ACTN</name>
<dbReference type="Proteomes" id="UP000249616">
    <property type="component" value="Chromosome"/>
</dbReference>
<dbReference type="RefSeq" id="WP_112438231.1">
    <property type="nucleotide sequence ID" value="NZ_CP030073.1"/>
</dbReference>
<evidence type="ECO:0000313" key="3">
    <source>
        <dbReference type="Proteomes" id="UP000249616"/>
    </source>
</evidence>